<reference evidence="2 3" key="1">
    <citation type="submission" date="2018-11" db="EMBL/GenBank/DDBJ databases">
        <title>Genomic Encyclopedia of Type Strains, Phase IV (KMG-IV): sequencing the most valuable type-strain genomes for metagenomic binning, comparative biology and taxonomic classification.</title>
        <authorList>
            <person name="Goeker M."/>
        </authorList>
    </citation>
    <scope>NUCLEOTIDE SEQUENCE [LARGE SCALE GENOMIC DNA]</scope>
    <source>
        <strain evidence="2 3">DSM 100316</strain>
    </source>
</reference>
<comment type="caution">
    <text evidence="2">The sequence shown here is derived from an EMBL/GenBank/DDBJ whole genome shotgun (WGS) entry which is preliminary data.</text>
</comment>
<gene>
    <name evidence="2" type="ORF">EDC56_0598</name>
</gene>
<sequence length="211" mass="24421">MFKKLLIGILIFIVVVFVLLNVLFYWIDKELDGLRDDMAWVVSWNADCIKSSRSVEINTGEDRLVNLLSGDRDAEIFKLYSDRSTCLDDGGVCTTESLYMARFLASSKDESKVIMADEIIQKYDNENGRDIYSDAVHIDIKLLVAGEGSYDLLRLAMDESYRDKYFSSFHGRSMCRQQLKLIGEVYRIEGEFFSYMYIFNRILNNKNAISR</sequence>
<name>A0A3N2DYX7_9GAMM</name>
<dbReference type="Proteomes" id="UP000275394">
    <property type="component" value="Unassembled WGS sequence"/>
</dbReference>
<organism evidence="2 3">
    <name type="scientific">Sinobacterium caligoides</name>
    <dbReference type="NCBI Taxonomy" id="933926"/>
    <lineage>
        <taxon>Bacteria</taxon>
        <taxon>Pseudomonadati</taxon>
        <taxon>Pseudomonadota</taxon>
        <taxon>Gammaproteobacteria</taxon>
        <taxon>Cellvibrionales</taxon>
        <taxon>Spongiibacteraceae</taxon>
        <taxon>Sinobacterium</taxon>
    </lineage>
</organism>
<keyword evidence="1" id="KW-0472">Membrane</keyword>
<accession>A0A3N2DYX7</accession>
<protein>
    <submittedName>
        <fullName evidence="2">Uncharacterized protein</fullName>
    </submittedName>
</protein>
<evidence type="ECO:0000313" key="3">
    <source>
        <dbReference type="Proteomes" id="UP000275394"/>
    </source>
</evidence>
<keyword evidence="3" id="KW-1185">Reference proteome</keyword>
<feature type="transmembrane region" description="Helical" evidence="1">
    <location>
        <begin position="6"/>
        <end position="27"/>
    </location>
</feature>
<keyword evidence="1" id="KW-0812">Transmembrane</keyword>
<proteinExistence type="predicted"/>
<dbReference type="EMBL" id="RKHR01000003">
    <property type="protein sequence ID" value="ROS05076.1"/>
    <property type="molecule type" value="Genomic_DNA"/>
</dbReference>
<keyword evidence="1" id="KW-1133">Transmembrane helix</keyword>
<evidence type="ECO:0000256" key="1">
    <source>
        <dbReference type="SAM" id="Phobius"/>
    </source>
</evidence>
<dbReference type="AlphaFoldDB" id="A0A3N2DYX7"/>
<dbReference type="RefSeq" id="WP_123711018.1">
    <property type="nucleotide sequence ID" value="NZ_RKHR01000003.1"/>
</dbReference>
<evidence type="ECO:0000313" key="2">
    <source>
        <dbReference type="EMBL" id="ROS05076.1"/>
    </source>
</evidence>